<evidence type="ECO:0000313" key="1">
    <source>
        <dbReference type="EMBL" id="MES1921582.1"/>
    </source>
</evidence>
<protein>
    <submittedName>
        <fullName evidence="1">Uncharacterized protein</fullName>
    </submittedName>
</protein>
<dbReference type="Proteomes" id="UP001439008">
    <property type="component" value="Unassembled WGS sequence"/>
</dbReference>
<gene>
    <name evidence="1" type="ORF">MHBO_003114</name>
</gene>
<keyword evidence="2" id="KW-1185">Reference proteome</keyword>
<proteinExistence type="predicted"/>
<accession>A0ABV2APH9</accession>
<name>A0ABV2APH9_9EUKA</name>
<evidence type="ECO:0000313" key="2">
    <source>
        <dbReference type="Proteomes" id="UP001439008"/>
    </source>
</evidence>
<dbReference type="EMBL" id="JBDODL010001506">
    <property type="protein sequence ID" value="MES1921582.1"/>
    <property type="molecule type" value="Genomic_DNA"/>
</dbReference>
<reference evidence="1 2" key="1">
    <citation type="journal article" date="2024" name="BMC Biol.">
        <title>Comparative genomics of Ascetosporea gives new insight into the evolutionary basis for animal parasitism in Rhizaria.</title>
        <authorList>
            <person name="Hiltunen Thoren M."/>
            <person name="Onut-Brannstrom I."/>
            <person name="Alfjorden A."/>
            <person name="Peckova H."/>
            <person name="Swords F."/>
            <person name="Hooper C."/>
            <person name="Holzer A.S."/>
            <person name="Bass D."/>
            <person name="Burki F."/>
        </authorList>
    </citation>
    <scope>NUCLEOTIDE SEQUENCE [LARGE SCALE GENOMIC DNA]</scope>
    <source>
        <strain evidence="1">20-A016</strain>
    </source>
</reference>
<organism evidence="1 2">
    <name type="scientific">Bonamia ostreae</name>
    <dbReference type="NCBI Taxonomy" id="126728"/>
    <lineage>
        <taxon>Eukaryota</taxon>
        <taxon>Sar</taxon>
        <taxon>Rhizaria</taxon>
        <taxon>Endomyxa</taxon>
        <taxon>Ascetosporea</taxon>
        <taxon>Haplosporida</taxon>
        <taxon>Bonamia</taxon>
    </lineage>
</organism>
<sequence length="167" mass="19742">MSDKKQNRNGFARHLHLRTYNFAAKTGIKRLSSFQVLARSGGHKVLRSQISLLEGKRLWEDFSITRLKNAKKKASNLAKELSSLRNLDSPRSFTKIVSVLGTNKNKYLVVRKHDKRNRFVKSWESVEKREIEKPLKIYEKIFESIEKENFESYCYFCRKESCFLDQF</sequence>
<comment type="caution">
    <text evidence="1">The sequence shown here is derived from an EMBL/GenBank/DDBJ whole genome shotgun (WGS) entry which is preliminary data.</text>
</comment>